<comment type="caution">
    <text evidence="2">The sequence shown here is derived from an EMBL/GenBank/DDBJ whole genome shotgun (WGS) entry which is preliminary data.</text>
</comment>
<accession>A0ABW2SE71</accession>
<keyword evidence="1" id="KW-0175">Coiled coil</keyword>
<evidence type="ECO:0000313" key="2">
    <source>
        <dbReference type="EMBL" id="MFC7461548.1"/>
    </source>
</evidence>
<organism evidence="2 3">
    <name type="scientific">Hydrogenophaga defluvii</name>
    <dbReference type="NCBI Taxonomy" id="249410"/>
    <lineage>
        <taxon>Bacteria</taxon>
        <taxon>Pseudomonadati</taxon>
        <taxon>Pseudomonadota</taxon>
        <taxon>Betaproteobacteria</taxon>
        <taxon>Burkholderiales</taxon>
        <taxon>Comamonadaceae</taxon>
        <taxon>Hydrogenophaga</taxon>
    </lineage>
</organism>
<evidence type="ECO:0000256" key="1">
    <source>
        <dbReference type="SAM" id="Coils"/>
    </source>
</evidence>
<gene>
    <name evidence="2" type="ORF">ACFQU0_14035</name>
</gene>
<name>A0ABW2SE71_9BURK</name>
<dbReference type="RefSeq" id="WP_382201821.1">
    <property type="nucleotide sequence ID" value="NZ_JBHTBZ010000041.1"/>
</dbReference>
<keyword evidence="3" id="KW-1185">Reference proteome</keyword>
<reference evidence="3" key="1">
    <citation type="journal article" date="2019" name="Int. J. Syst. Evol. Microbiol.">
        <title>The Global Catalogue of Microorganisms (GCM) 10K type strain sequencing project: providing services to taxonomists for standard genome sequencing and annotation.</title>
        <authorList>
            <consortium name="The Broad Institute Genomics Platform"/>
            <consortium name="The Broad Institute Genome Sequencing Center for Infectious Disease"/>
            <person name="Wu L."/>
            <person name="Ma J."/>
        </authorList>
    </citation>
    <scope>NUCLEOTIDE SEQUENCE [LARGE SCALE GENOMIC DNA]</scope>
    <source>
        <strain evidence="3">CCUG 53903</strain>
    </source>
</reference>
<protein>
    <submittedName>
        <fullName evidence="2">Uncharacterized protein</fullName>
    </submittedName>
</protein>
<dbReference type="Proteomes" id="UP001596457">
    <property type="component" value="Unassembled WGS sequence"/>
</dbReference>
<sequence>MKLEEIDGSDAATQRVKALKDEAKRAKERAAQVKARADTAVATLAAQRAMKLATVVRQSATVPPTA</sequence>
<evidence type="ECO:0000313" key="3">
    <source>
        <dbReference type="Proteomes" id="UP001596457"/>
    </source>
</evidence>
<dbReference type="EMBL" id="JBHTBZ010000041">
    <property type="protein sequence ID" value="MFC7461548.1"/>
    <property type="molecule type" value="Genomic_DNA"/>
</dbReference>
<proteinExistence type="predicted"/>
<feature type="coiled-coil region" evidence="1">
    <location>
        <begin position="9"/>
        <end position="36"/>
    </location>
</feature>